<dbReference type="SUPFAM" id="SSF47413">
    <property type="entry name" value="lambda repressor-like DNA-binding domains"/>
    <property type="match status" value="1"/>
</dbReference>
<proteinExistence type="predicted"/>
<organism evidence="1 2">
    <name type="scientific">Comamonas testosteroni</name>
    <name type="common">Pseudomonas testosteroni</name>
    <dbReference type="NCBI Taxonomy" id="285"/>
    <lineage>
        <taxon>Bacteria</taxon>
        <taxon>Pseudomonadati</taxon>
        <taxon>Pseudomonadota</taxon>
        <taxon>Betaproteobacteria</taxon>
        <taxon>Burkholderiales</taxon>
        <taxon>Comamonadaceae</taxon>
        <taxon>Comamonas</taxon>
    </lineage>
</organism>
<name>A0A0L7MWJ1_COMTE</name>
<evidence type="ECO:0000313" key="2">
    <source>
        <dbReference type="Proteomes" id="UP000037442"/>
    </source>
</evidence>
<reference evidence="2" key="1">
    <citation type="submission" date="2014-06" db="EMBL/GenBank/DDBJ databases">
        <title>Draft genome sequence of C. testosteroni WDL7.</title>
        <authorList>
            <person name="Wu Y."/>
            <person name="Seshan H."/>
            <person name="Arumugam K."/>
        </authorList>
    </citation>
    <scope>NUCLEOTIDE SEQUENCE [LARGE SCALE GENOMIC DNA]</scope>
    <source>
        <strain evidence="2">WDL7</strain>
    </source>
</reference>
<dbReference type="EMBL" id="JNVD01000011">
    <property type="protein sequence ID" value="KOC25948.1"/>
    <property type="molecule type" value="Genomic_DNA"/>
</dbReference>
<dbReference type="Proteomes" id="UP000037442">
    <property type="component" value="Unassembled WGS sequence"/>
</dbReference>
<dbReference type="AlphaFoldDB" id="A0A0L7MWJ1"/>
<dbReference type="GO" id="GO:0003677">
    <property type="term" value="F:DNA binding"/>
    <property type="evidence" value="ECO:0007669"/>
    <property type="project" value="InterPro"/>
</dbReference>
<dbReference type="InterPro" id="IPR010982">
    <property type="entry name" value="Lambda_DNA-bd_dom_sf"/>
</dbReference>
<dbReference type="PATRIC" id="fig|285.49.peg.143"/>
<comment type="caution">
    <text evidence="1">The sequence shown here is derived from an EMBL/GenBank/DDBJ whole genome shotgun (WGS) entry which is preliminary data.</text>
</comment>
<accession>A0A0L7MWJ1</accession>
<dbReference type="Gene3D" id="1.10.260.40">
    <property type="entry name" value="lambda repressor-like DNA-binding domains"/>
    <property type="match status" value="1"/>
</dbReference>
<evidence type="ECO:0000313" key="1">
    <source>
        <dbReference type="EMBL" id="KOC25948.1"/>
    </source>
</evidence>
<sequence>MNTSAIQVIDALGGTAAVARIFQVSMPSVSAWKEDGIPPARMMFLRLAHKKMLVDIDLIAATAKTSRNRAAQLHAAGRATHLNQGGGQ</sequence>
<protein>
    <submittedName>
        <fullName evidence="1">Uncharacterized protein</fullName>
    </submittedName>
</protein>
<gene>
    <name evidence="1" type="ORF">GL58_00660</name>
</gene>